<dbReference type="InterPro" id="IPR007569">
    <property type="entry name" value="DUF559"/>
</dbReference>
<protein>
    <submittedName>
        <fullName evidence="2">Endonuclease domain-containing protein</fullName>
    </submittedName>
</protein>
<sequence>MARSHPQISKARAQRRWMTAPEDKLWQALRNRQLAGLKFRRKAPLGPYVVDFLCPAARLVVEVTGRAQHRALLVQRDMALQALGYGVIRLAREQVDSDFAAFWQRSRPLRIAGIDAGAPSGLPPVSRSDRSDISHECFSL</sequence>
<dbReference type="InterPro" id="IPR011335">
    <property type="entry name" value="Restrct_endonuc-II-like"/>
</dbReference>
<organism evidence="2 3">
    <name type="scientific">Sulfitobacter porphyrae</name>
    <dbReference type="NCBI Taxonomy" id="1246864"/>
    <lineage>
        <taxon>Bacteria</taxon>
        <taxon>Pseudomonadati</taxon>
        <taxon>Pseudomonadota</taxon>
        <taxon>Alphaproteobacteria</taxon>
        <taxon>Rhodobacterales</taxon>
        <taxon>Roseobacteraceae</taxon>
        <taxon>Sulfitobacter</taxon>
    </lineage>
</organism>
<dbReference type="GO" id="GO:0004519">
    <property type="term" value="F:endonuclease activity"/>
    <property type="evidence" value="ECO:0007669"/>
    <property type="project" value="UniProtKB-KW"/>
</dbReference>
<evidence type="ECO:0000313" key="2">
    <source>
        <dbReference type="EMBL" id="MFC6760859.1"/>
    </source>
</evidence>
<dbReference type="Pfam" id="PF04480">
    <property type="entry name" value="DUF559"/>
    <property type="match status" value="1"/>
</dbReference>
<proteinExistence type="predicted"/>
<dbReference type="CDD" id="cd01038">
    <property type="entry name" value="Endonuclease_DUF559"/>
    <property type="match status" value="1"/>
</dbReference>
<accession>A0ABW2B743</accession>
<comment type="caution">
    <text evidence="2">The sequence shown here is derived from an EMBL/GenBank/DDBJ whole genome shotgun (WGS) entry which is preliminary data.</text>
</comment>
<keyword evidence="3" id="KW-1185">Reference proteome</keyword>
<dbReference type="Proteomes" id="UP001596353">
    <property type="component" value="Unassembled WGS sequence"/>
</dbReference>
<evidence type="ECO:0000259" key="1">
    <source>
        <dbReference type="Pfam" id="PF04480"/>
    </source>
</evidence>
<evidence type="ECO:0000313" key="3">
    <source>
        <dbReference type="Proteomes" id="UP001596353"/>
    </source>
</evidence>
<dbReference type="SUPFAM" id="SSF52980">
    <property type="entry name" value="Restriction endonuclease-like"/>
    <property type="match status" value="1"/>
</dbReference>
<dbReference type="InterPro" id="IPR047216">
    <property type="entry name" value="Endonuclease_DUF559_bact"/>
</dbReference>
<reference evidence="3" key="1">
    <citation type="journal article" date="2019" name="Int. J. Syst. Evol. Microbiol.">
        <title>The Global Catalogue of Microorganisms (GCM) 10K type strain sequencing project: providing services to taxonomists for standard genome sequencing and annotation.</title>
        <authorList>
            <consortium name="The Broad Institute Genomics Platform"/>
            <consortium name="The Broad Institute Genome Sequencing Center for Infectious Disease"/>
            <person name="Wu L."/>
            <person name="Ma J."/>
        </authorList>
    </citation>
    <scope>NUCLEOTIDE SEQUENCE [LARGE SCALE GENOMIC DNA]</scope>
    <source>
        <strain evidence="3">CCUG 66188</strain>
    </source>
</reference>
<keyword evidence="2" id="KW-0540">Nuclease</keyword>
<gene>
    <name evidence="2" type="ORF">ACFQFQ_17375</name>
</gene>
<name>A0ABW2B743_9RHOB</name>
<feature type="domain" description="DUF559" evidence="1">
    <location>
        <begin position="9"/>
        <end position="99"/>
    </location>
</feature>
<dbReference type="EMBL" id="JBHSWG010000001">
    <property type="protein sequence ID" value="MFC6760859.1"/>
    <property type="molecule type" value="Genomic_DNA"/>
</dbReference>
<dbReference type="PANTHER" id="PTHR38590">
    <property type="entry name" value="BLL0828 PROTEIN"/>
    <property type="match status" value="1"/>
</dbReference>
<keyword evidence="2" id="KW-0255">Endonuclease</keyword>
<keyword evidence="2" id="KW-0378">Hydrolase</keyword>
<dbReference type="PANTHER" id="PTHR38590:SF1">
    <property type="entry name" value="BLL0828 PROTEIN"/>
    <property type="match status" value="1"/>
</dbReference>
<dbReference type="Gene3D" id="3.40.960.10">
    <property type="entry name" value="VSR Endonuclease"/>
    <property type="match status" value="1"/>
</dbReference>